<keyword evidence="1" id="KW-0812">Transmembrane</keyword>
<evidence type="ECO:0000256" key="1">
    <source>
        <dbReference type="SAM" id="Phobius"/>
    </source>
</evidence>
<dbReference type="Proteomes" id="UP000823399">
    <property type="component" value="Unassembled WGS sequence"/>
</dbReference>
<feature type="transmembrane region" description="Helical" evidence="1">
    <location>
        <begin position="6"/>
        <end position="31"/>
    </location>
</feature>
<dbReference type="EMBL" id="JABBWM010000029">
    <property type="protein sequence ID" value="KAG2108033.1"/>
    <property type="molecule type" value="Genomic_DNA"/>
</dbReference>
<name>A0A9P7JTZ2_9AGAM</name>
<keyword evidence="1" id="KW-1133">Transmembrane helix</keyword>
<proteinExistence type="predicted"/>
<dbReference type="RefSeq" id="XP_041292631.1">
    <property type="nucleotide sequence ID" value="XM_041437432.1"/>
</dbReference>
<evidence type="ECO:0000313" key="3">
    <source>
        <dbReference type="Proteomes" id="UP000823399"/>
    </source>
</evidence>
<dbReference type="AlphaFoldDB" id="A0A9P7JTZ2"/>
<evidence type="ECO:0000313" key="2">
    <source>
        <dbReference type="EMBL" id="KAG2108033.1"/>
    </source>
</evidence>
<keyword evidence="3" id="KW-1185">Reference proteome</keyword>
<comment type="caution">
    <text evidence="2">The sequence shown here is derived from an EMBL/GenBank/DDBJ whole genome shotgun (WGS) entry which is preliminary data.</text>
</comment>
<reference evidence="2" key="1">
    <citation type="journal article" date="2020" name="New Phytol.">
        <title>Comparative genomics reveals dynamic genome evolution in host specialist ectomycorrhizal fungi.</title>
        <authorList>
            <person name="Lofgren L.A."/>
            <person name="Nguyen N.H."/>
            <person name="Vilgalys R."/>
            <person name="Ruytinx J."/>
            <person name="Liao H.L."/>
            <person name="Branco S."/>
            <person name="Kuo A."/>
            <person name="LaButti K."/>
            <person name="Lipzen A."/>
            <person name="Andreopoulos W."/>
            <person name="Pangilinan J."/>
            <person name="Riley R."/>
            <person name="Hundley H."/>
            <person name="Na H."/>
            <person name="Barry K."/>
            <person name="Grigoriev I.V."/>
            <person name="Stajich J.E."/>
            <person name="Kennedy P.G."/>
        </authorList>
    </citation>
    <scope>NUCLEOTIDE SEQUENCE</scope>
    <source>
        <strain evidence="2">FC423</strain>
    </source>
</reference>
<dbReference type="OrthoDB" id="2682172at2759"/>
<sequence length="76" mass="8206">MKPIQFVYLAIFVPVAWVIAVLAILVAIAGVNAVPANDIRTCGSICYKSQPNCPPQSTATIVGHCWTCCTQNERLD</sequence>
<dbReference type="GeneID" id="64699691"/>
<gene>
    <name evidence="2" type="ORF">F5147DRAFT_696371</name>
</gene>
<keyword evidence="1" id="KW-0472">Membrane</keyword>
<accession>A0A9P7JTZ2</accession>
<protein>
    <submittedName>
        <fullName evidence="2">Uncharacterized protein</fullName>
    </submittedName>
</protein>
<organism evidence="2 3">
    <name type="scientific">Suillus discolor</name>
    <dbReference type="NCBI Taxonomy" id="1912936"/>
    <lineage>
        <taxon>Eukaryota</taxon>
        <taxon>Fungi</taxon>
        <taxon>Dikarya</taxon>
        <taxon>Basidiomycota</taxon>
        <taxon>Agaricomycotina</taxon>
        <taxon>Agaricomycetes</taxon>
        <taxon>Agaricomycetidae</taxon>
        <taxon>Boletales</taxon>
        <taxon>Suillineae</taxon>
        <taxon>Suillaceae</taxon>
        <taxon>Suillus</taxon>
    </lineage>
</organism>